<dbReference type="KEGG" id="mcos:GM418_31150"/>
<comment type="cofactor">
    <cofactor evidence="1">
        <name>a divalent metal cation</name>
        <dbReference type="ChEBI" id="CHEBI:60240"/>
    </cofactor>
</comment>
<evidence type="ECO:0000256" key="1">
    <source>
        <dbReference type="HAMAP-Rule" id="MF_02243"/>
    </source>
</evidence>
<gene>
    <name evidence="1" type="primary">uxaE</name>
    <name evidence="2" type="ORF">GM418_31150</name>
</gene>
<proteinExistence type="inferred from homology"/>
<dbReference type="GO" id="GO:0046872">
    <property type="term" value="F:metal ion binding"/>
    <property type="evidence" value="ECO:0007669"/>
    <property type="project" value="UniProtKB-UniRule"/>
</dbReference>
<protein>
    <recommendedName>
        <fullName evidence="1">Tagaturonate/fructuronate epimerase</fullName>
        <shortName evidence="1">D-TagA/D-FruA epimerase</shortName>
        <ecNumber evidence="1">5.1.2.7</ecNumber>
    </recommendedName>
</protein>
<dbReference type="HAMAP" id="MF_02243">
    <property type="entry name" value="UxaE"/>
    <property type="match status" value="1"/>
</dbReference>
<dbReference type="Pfam" id="PF16257">
    <property type="entry name" value="UxaE"/>
    <property type="match status" value="1"/>
</dbReference>
<evidence type="ECO:0000313" key="2">
    <source>
        <dbReference type="EMBL" id="QGY47954.1"/>
    </source>
</evidence>
<comment type="catalytic activity">
    <reaction evidence="1">
        <text>keto-D-tagaturonate = keto-D-fructuronate</text>
        <dbReference type="Rhea" id="RHEA:51656"/>
        <dbReference type="ChEBI" id="CHEBI:17886"/>
        <dbReference type="ChEBI" id="CHEBI:59881"/>
        <dbReference type="EC" id="5.1.2.7"/>
    </reaction>
</comment>
<dbReference type="InterPro" id="IPR032586">
    <property type="entry name" value="UxaE"/>
</dbReference>
<keyword evidence="1" id="KW-0479">Metal-binding</keyword>
<comment type="similarity">
    <text evidence="1">Belongs to the UxaE family.</text>
</comment>
<name>A0A6I6KCC6_9BACT</name>
<dbReference type="GO" id="GO:0016856">
    <property type="term" value="F:racemase and epimerase activity, acting on hydroxy acids and derivatives"/>
    <property type="evidence" value="ECO:0007669"/>
    <property type="project" value="UniProtKB-UniRule"/>
</dbReference>
<dbReference type="EMBL" id="CP046401">
    <property type="protein sequence ID" value="QGY47954.1"/>
    <property type="molecule type" value="Genomic_DNA"/>
</dbReference>
<evidence type="ECO:0000313" key="3">
    <source>
        <dbReference type="Proteomes" id="UP000428260"/>
    </source>
</evidence>
<feature type="active site" description="Proton donor" evidence="1">
    <location>
        <position position="175"/>
    </location>
</feature>
<feature type="binding site" evidence="1">
    <location>
        <position position="79"/>
    </location>
    <ligand>
        <name>a divalent metal cation</name>
        <dbReference type="ChEBI" id="CHEBI:60240"/>
    </ligand>
</feature>
<organism evidence="2 3">
    <name type="scientific">Maribellus comscasis</name>
    <dbReference type="NCBI Taxonomy" id="2681766"/>
    <lineage>
        <taxon>Bacteria</taxon>
        <taxon>Pseudomonadati</taxon>
        <taxon>Bacteroidota</taxon>
        <taxon>Bacteroidia</taxon>
        <taxon>Marinilabiliales</taxon>
        <taxon>Prolixibacteraceae</taxon>
        <taxon>Maribellus</taxon>
    </lineage>
</organism>
<accession>A0A6I6KCC6</accession>
<keyword evidence="1" id="KW-0413">Isomerase</keyword>
<sequence length="415" mass="46212">MELGKYSFGTGDRFNHEGEAQLSALITATSEGVEVTPVWNKSNREHNIVHSEPEGTRKEADAAVKNLGWEGPYFVDADHINLTNVDRFIEHCNFFTLDVAMYIGNESAVEDVLKFKKSCEALGTEVSIAGISEPIVITDELLDVVAGKYLAAVKEAGKIYRHIESAKGTGNFVTEVSMDEVEEPQTPVDMFFILKMIAEEKIPAQTIAPKFTGRFNKGVDYVGDTVQFAKEFEEDVLVIEHAVKGFGLPEDLKLSVHSGSDKFTIYPIMAEIIKKHDKGIHVKTAGTTWLEEVIGLSISGDAGLEASKEIYKKALERKEELCAPYADVIDIDDSKLPTPEEVDGWDGEKYSNTLRHIPGHADYNSNFRQLIHVGYKVAAEMGEKYTDLLKENAEVVGSCVEENIYERHLKRLFDL</sequence>
<dbReference type="EC" id="5.1.2.7" evidence="1"/>
<dbReference type="Proteomes" id="UP000428260">
    <property type="component" value="Chromosome"/>
</dbReference>
<comment type="function">
    <text evidence="1">Catalyzes the epimerization of D-tagaturonate (D-TagA) to D-fructuronate (D-FruA).</text>
</comment>
<feature type="binding site" evidence="1">
    <location>
        <position position="257"/>
    </location>
    <ligand>
        <name>a divalent metal cation</name>
        <dbReference type="ChEBI" id="CHEBI:60240"/>
    </ligand>
</feature>
<keyword evidence="3" id="KW-1185">Reference proteome</keyword>
<feature type="binding site" evidence="1">
    <location>
        <position position="217"/>
    </location>
    <ligand>
        <name>a divalent metal cation</name>
        <dbReference type="ChEBI" id="CHEBI:60240"/>
    </ligand>
</feature>
<reference evidence="2 3" key="1">
    <citation type="submission" date="2019-11" db="EMBL/GenBank/DDBJ databases">
        <authorList>
            <person name="Zheng R.K."/>
            <person name="Sun C.M."/>
        </authorList>
    </citation>
    <scope>NUCLEOTIDE SEQUENCE [LARGE SCALE GENOMIC DNA]</scope>
    <source>
        <strain evidence="2 3">WC007</strain>
    </source>
</reference>
<feature type="active site" description="Proton acceptor" evidence="1">
    <location>
        <position position="78"/>
    </location>
</feature>
<dbReference type="AlphaFoldDB" id="A0A6I6KCC6"/>